<sequence length="127" mass="13744">MRKSAPALQRIFTNDTAAHDGRSAWEKLNKSKKDPEWIKADDTPGSVLLREPAVRSGIRDQRRLSSLLFTLSVSGVYAPLTVCQGSGQPTRRRCAASSHLAGTLKPFFTSAAVNSVNSSVGPHLLQV</sequence>
<reference evidence="1" key="1">
    <citation type="submission" date="2020-03" db="EMBL/GenBank/DDBJ databases">
        <authorList>
            <person name="Weist P."/>
        </authorList>
    </citation>
    <scope>NUCLEOTIDE SEQUENCE</scope>
</reference>
<evidence type="ECO:0000313" key="2">
    <source>
        <dbReference type="Proteomes" id="UP001153269"/>
    </source>
</evidence>
<comment type="caution">
    <text evidence="1">The sequence shown here is derived from an EMBL/GenBank/DDBJ whole genome shotgun (WGS) entry which is preliminary data.</text>
</comment>
<keyword evidence="2" id="KW-1185">Reference proteome</keyword>
<accession>A0A9N7VEA4</accession>
<dbReference type="EMBL" id="CADEAL010004011">
    <property type="protein sequence ID" value="CAB1449328.1"/>
    <property type="molecule type" value="Genomic_DNA"/>
</dbReference>
<dbReference type="Proteomes" id="UP001153269">
    <property type="component" value="Unassembled WGS sequence"/>
</dbReference>
<organism evidence="1 2">
    <name type="scientific">Pleuronectes platessa</name>
    <name type="common">European plaice</name>
    <dbReference type="NCBI Taxonomy" id="8262"/>
    <lineage>
        <taxon>Eukaryota</taxon>
        <taxon>Metazoa</taxon>
        <taxon>Chordata</taxon>
        <taxon>Craniata</taxon>
        <taxon>Vertebrata</taxon>
        <taxon>Euteleostomi</taxon>
        <taxon>Actinopterygii</taxon>
        <taxon>Neopterygii</taxon>
        <taxon>Teleostei</taxon>
        <taxon>Neoteleostei</taxon>
        <taxon>Acanthomorphata</taxon>
        <taxon>Carangaria</taxon>
        <taxon>Pleuronectiformes</taxon>
        <taxon>Pleuronectoidei</taxon>
        <taxon>Pleuronectidae</taxon>
        <taxon>Pleuronectes</taxon>
    </lineage>
</organism>
<evidence type="ECO:0000313" key="1">
    <source>
        <dbReference type="EMBL" id="CAB1449328.1"/>
    </source>
</evidence>
<dbReference type="AlphaFoldDB" id="A0A9N7VEA4"/>
<name>A0A9N7VEA4_PLEPL</name>
<gene>
    <name evidence="1" type="ORF">PLEPLA_LOCUS37009</name>
</gene>
<proteinExistence type="predicted"/>
<protein>
    <submittedName>
        <fullName evidence="1">Uncharacterized protein</fullName>
    </submittedName>
</protein>